<comment type="caution">
    <text evidence="2">The sequence shown here is derived from an EMBL/GenBank/DDBJ whole genome shotgun (WGS) entry which is preliminary data.</text>
</comment>
<reference evidence="3" key="1">
    <citation type="submission" date="2017-10" db="EMBL/GenBank/DDBJ databases">
        <title>Rapid genome shrinkage in a self-fertile nematode reveals novel sperm competition proteins.</title>
        <authorList>
            <person name="Yin D."/>
            <person name="Schwarz E.M."/>
            <person name="Thomas C.G."/>
            <person name="Felde R.L."/>
            <person name="Korf I.F."/>
            <person name="Cutter A.D."/>
            <person name="Schartner C.M."/>
            <person name="Ralston E.J."/>
            <person name="Meyer B.J."/>
            <person name="Haag E.S."/>
        </authorList>
    </citation>
    <scope>NUCLEOTIDE SEQUENCE [LARGE SCALE GENOMIC DNA]</scope>
    <source>
        <strain evidence="3">JU1422</strain>
    </source>
</reference>
<dbReference type="OrthoDB" id="10400664at2759"/>
<evidence type="ECO:0000313" key="2">
    <source>
        <dbReference type="EMBL" id="PIC14185.1"/>
    </source>
</evidence>
<gene>
    <name evidence="2" type="ORF">B9Z55_027179</name>
</gene>
<dbReference type="AlphaFoldDB" id="A0A2G5SGF0"/>
<keyword evidence="3" id="KW-1185">Reference proteome</keyword>
<evidence type="ECO:0000313" key="3">
    <source>
        <dbReference type="Proteomes" id="UP000230233"/>
    </source>
</evidence>
<protein>
    <submittedName>
        <fullName evidence="2">Uncharacterized protein</fullName>
    </submittedName>
</protein>
<sequence>MSGFFDFIGFGVAQESNEIAPKMDEESFESGDSSFEMLDSGDEAYKTPEGSIASSSSFEKLSEDSGEEEEDDVTNFEIVTADSADLLTQLNDWFREDIAALIGN</sequence>
<organism evidence="2 3">
    <name type="scientific">Caenorhabditis nigoni</name>
    <dbReference type="NCBI Taxonomy" id="1611254"/>
    <lineage>
        <taxon>Eukaryota</taxon>
        <taxon>Metazoa</taxon>
        <taxon>Ecdysozoa</taxon>
        <taxon>Nematoda</taxon>
        <taxon>Chromadorea</taxon>
        <taxon>Rhabditida</taxon>
        <taxon>Rhabditina</taxon>
        <taxon>Rhabditomorpha</taxon>
        <taxon>Rhabditoidea</taxon>
        <taxon>Rhabditidae</taxon>
        <taxon>Peloderinae</taxon>
        <taxon>Caenorhabditis</taxon>
    </lineage>
</organism>
<feature type="region of interest" description="Disordered" evidence="1">
    <location>
        <begin position="16"/>
        <end position="73"/>
    </location>
</feature>
<accession>A0A2G5SGF0</accession>
<dbReference type="EMBL" id="PDUG01000008">
    <property type="protein sequence ID" value="PIC14185.1"/>
    <property type="molecule type" value="Genomic_DNA"/>
</dbReference>
<feature type="compositionally biased region" description="Acidic residues" evidence="1">
    <location>
        <begin position="64"/>
        <end position="73"/>
    </location>
</feature>
<proteinExistence type="predicted"/>
<evidence type="ECO:0000256" key="1">
    <source>
        <dbReference type="SAM" id="MobiDB-lite"/>
    </source>
</evidence>
<dbReference type="Proteomes" id="UP000230233">
    <property type="component" value="Unassembled WGS sequence"/>
</dbReference>
<name>A0A2G5SGF0_9PELO</name>